<dbReference type="SUPFAM" id="SSF56300">
    <property type="entry name" value="Metallo-dependent phosphatases"/>
    <property type="match status" value="1"/>
</dbReference>
<organism evidence="3 4">
    <name type="scientific">[Torrubiella] hemipterigena</name>
    <dbReference type="NCBI Taxonomy" id="1531966"/>
    <lineage>
        <taxon>Eukaryota</taxon>
        <taxon>Fungi</taxon>
        <taxon>Dikarya</taxon>
        <taxon>Ascomycota</taxon>
        <taxon>Pezizomycotina</taxon>
        <taxon>Sordariomycetes</taxon>
        <taxon>Hypocreomycetidae</taxon>
        <taxon>Hypocreales</taxon>
        <taxon>Clavicipitaceae</taxon>
        <taxon>Clavicipitaceae incertae sedis</taxon>
        <taxon>'Torrubiella' clade</taxon>
    </lineage>
</organism>
<dbReference type="Gene3D" id="3.60.21.10">
    <property type="match status" value="1"/>
</dbReference>
<name>A0A0A1T0E6_9HYPO</name>
<dbReference type="Proteomes" id="UP000039046">
    <property type="component" value="Unassembled WGS sequence"/>
</dbReference>
<dbReference type="GO" id="GO:0000298">
    <property type="term" value="F:endopolyphosphatase activity"/>
    <property type="evidence" value="ECO:0007669"/>
    <property type="project" value="TreeGrafter"/>
</dbReference>
<dbReference type="GO" id="GO:0016791">
    <property type="term" value="F:phosphatase activity"/>
    <property type="evidence" value="ECO:0007669"/>
    <property type="project" value="TreeGrafter"/>
</dbReference>
<evidence type="ECO:0000256" key="1">
    <source>
        <dbReference type="SAM" id="MobiDB-lite"/>
    </source>
</evidence>
<dbReference type="InterPro" id="IPR029052">
    <property type="entry name" value="Metallo-depent_PP-like"/>
</dbReference>
<dbReference type="InterPro" id="IPR004843">
    <property type="entry name" value="Calcineurin-like_PHP"/>
</dbReference>
<dbReference type="GO" id="GO:0005737">
    <property type="term" value="C:cytoplasm"/>
    <property type="evidence" value="ECO:0007669"/>
    <property type="project" value="TreeGrafter"/>
</dbReference>
<evidence type="ECO:0000259" key="2">
    <source>
        <dbReference type="Pfam" id="PF00149"/>
    </source>
</evidence>
<dbReference type="PANTHER" id="PTHR42850">
    <property type="entry name" value="METALLOPHOSPHOESTERASE"/>
    <property type="match status" value="1"/>
</dbReference>
<dbReference type="EMBL" id="CDHN01000002">
    <property type="protein sequence ID" value="CEJ86417.1"/>
    <property type="molecule type" value="Genomic_DNA"/>
</dbReference>
<feature type="region of interest" description="Disordered" evidence="1">
    <location>
        <begin position="212"/>
        <end position="287"/>
    </location>
</feature>
<dbReference type="Pfam" id="PF00149">
    <property type="entry name" value="Metallophos"/>
    <property type="match status" value="1"/>
</dbReference>
<proteinExistence type="predicted"/>
<feature type="compositionally biased region" description="Basic and acidic residues" evidence="1">
    <location>
        <begin position="253"/>
        <end position="269"/>
    </location>
</feature>
<dbReference type="AlphaFoldDB" id="A0A0A1T0E6"/>
<keyword evidence="4" id="KW-1185">Reference proteome</keyword>
<evidence type="ECO:0000313" key="3">
    <source>
        <dbReference type="EMBL" id="CEJ86417.1"/>
    </source>
</evidence>
<dbReference type="STRING" id="1531966.A0A0A1T0E6"/>
<dbReference type="HOGENOM" id="CLU_023125_0_2_1"/>
<reference evidence="3 4" key="1">
    <citation type="journal article" date="2015" name="Genome Announc.">
        <title>Draft Genome Sequence and Gene Annotation of the Entomopathogenic Fungus Verticillium hemipterigenum.</title>
        <authorList>
            <person name="Horn F."/>
            <person name="Habel A."/>
            <person name="Scharf D.H."/>
            <person name="Dworschak J."/>
            <person name="Brakhage A.A."/>
            <person name="Guthke R."/>
            <person name="Hertweck C."/>
            <person name="Linde J."/>
        </authorList>
    </citation>
    <scope>NUCLEOTIDE SEQUENCE [LARGE SCALE GENOMIC DNA]</scope>
</reference>
<accession>A0A0A1T0E6</accession>
<protein>
    <recommendedName>
        <fullName evidence="2">Calcineurin-like phosphoesterase domain-containing protein</fullName>
    </recommendedName>
</protein>
<dbReference type="InterPro" id="IPR050126">
    <property type="entry name" value="Ap4A_hydrolase"/>
</dbReference>
<gene>
    <name evidence="3" type="ORF">VHEMI04099</name>
</gene>
<dbReference type="CDD" id="cd00144">
    <property type="entry name" value="MPP_PPP_family"/>
    <property type="match status" value="1"/>
</dbReference>
<dbReference type="GO" id="GO:0006798">
    <property type="term" value="P:polyphosphate catabolic process"/>
    <property type="evidence" value="ECO:0007669"/>
    <property type="project" value="TreeGrafter"/>
</dbReference>
<sequence>MDRERRFTFCILLAAALFILTTTFLYITHNDVTALASQRVDTAYLERPTLIYALPKELIPDTDNDRRLIILGDIHGMAKPLNRLLAKTKYNAATDHVISAGDMINKGPDSGAVVDTLMRLNASAVRGNHEDNVLSALAAHRRGRKAPKKFLKTGKKLSKKQVEWIAQLPVILSMEELAMYVVHAGMVPGVRPAMQDPWAVMNMRTLLYSKEELRSRSEDEDPVPESDDYEREIEDDQDVEIDDDETRTQLDFYNDRSEAPIPSDTRDGKQWAPVWNRRQDQQRKSTRRTIVYGHDAKRGLRQGKHTYGLDSACVYGGKLTALVLQGSKKGYKGKLVQVQC</sequence>
<dbReference type="PANTHER" id="PTHR42850:SF4">
    <property type="entry name" value="ZINC-DEPENDENT ENDOPOLYPHOSPHATASE"/>
    <property type="match status" value="1"/>
</dbReference>
<feature type="compositionally biased region" description="Acidic residues" evidence="1">
    <location>
        <begin position="218"/>
        <end position="245"/>
    </location>
</feature>
<feature type="domain" description="Calcineurin-like phosphoesterase" evidence="2">
    <location>
        <begin position="67"/>
        <end position="196"/>
    </location>
</feature>
<dbReference type="OrthoDB" id="10267127at2759"/>
<evidence type="ECO:0000313" key="4">
    <source>
        <dbReference type="Proteomes" id="UP000039046"/>
    </source>
</evidence>